<proteinExistence type="predicted"/>
<dbReference type="InterPro" id="IPR050570">
    <property type="entry name" value="Cell_wall_metabolism_enzyme"/>
</dbReference>
<dbReference type="AlphaFoldDB" id="A0A413S2K4"/>
<evidence type="ECO:0000313" key="10">
    <source>
        <dbReference type="Proteomes" id="UP000284598"/>
    </source>
</evidence>
<gene>
    <name evidence="9" type="ORF">DW929_04745</name>
</gene>
<protein>
    <submittedName>
        <fullName evidence="9">M23 family peptidase</fullName>
    </submittedName>
</protein>
<comment type="cofactor">
    <cofactor evidence="1">
        <name>Zn(2+)</name>
        <dbReference type="ChEBI" id="CHEBI:29105"/>
    </cofactor>
</comment>
<keyword evidence="6" id="KW-0482">Metalloprotease</keyword>
<evidence type="ECO:0000256" key="3">
    <source>
        <dbReference type="ARBA" id="ARBA00022723"/>
    </source>
</evidence>
<dbReference type="InterPro" id="IPR011055">
    <property type="entry name" value="Dup_hybrid_motif"/>
</dbReference>
<feature type="domain" description="M23ase beta-sheet core" evidence="8">
    <location>
        <begin position="132"/>
        <end position="226"/>
    </location>
</feature>
<evidence type="ECO:0000313" key="9">
    <source>
        <dbReference type="EMBL" id="RHA55638.1"/>
    </source>
</evidence>
<keyword evidence="7" id="KW-0472">Membrane</keyword>
<keyword evidence="5" id="KW-0862">Zinc</keyword>
<sequence>MFINKKSHKSAFVCIAVFMVTMIMILTFYQLAVEIYAYGFITKNNDYRVKESTAKVLTLKENHKDINKKNINVNGKIKSINNKAINADQEMLTTSIVNKNDTKNVNNFVLKKPVKGGITTSGFGDTISRTASHNGHDWAVNTGTKVRAAAEGVVELAYFSGSYGYNILINHNNGFKTRYAHLSEVKVSKGEKVEQSQVIALSGSTGFSTGPHLHFEVVKDGKRVNPIEYVSNR</sequence>
<evidence type="ECO:0000256" key="2">
    <source>
        <dbReference type="ARBA" id="ARBA00022670"/>
    </source>
</evidence>
<dbReference type="GO" id="GO:0004222">
    <property type="term" value="F:metalloendopeptidase activity"/>
    <property type="evidence" value="ECO:0007669"/>
    <property type="project" value="TreeGrafter"/>
</dbReference>
<dbReference type="RefSeq" id="WP_118025046.1">
    <property type="nucleotide sequence ID" value="NZ_QSFO01000004.1"/>
</dbReference>
<dbReference type="SUPFAM" id="SSF51261">
    <property type="entry name" value="Duplicated hybrid motif"/>
    <property type="match status" value="1"/>
</dbReference>
<dbReference type="InterPro" id="IPR016047">
    <property type="entry name" value="M23ase_b-sheet_dom"/>
</dbReference>
<evidence type="ECO:0000256" key="5">
    <source>
        <dbReference type="ARBA" id="ARBA00022833"/>
    </source>
</evidence>
<evidence type="ECO:0000256" key="6">
    <source>
        <dbReference type="ARBA" id="ARBA00023049"/>
    </source>
</evidence>
<dbReference type="PANTHER" id="PTHR21666:SF288">
    <property type="entry name" value="CELL DIVISION PROTEIN YTFB"/>
    <property type="match status" value="1"/>
</dbReference>
<dbReference type="CDD" id="cd12797">
    <property type="entry name" value="M23_peptidase"/>
    <property type="match status" value="1"/>
</dbReference>
<comment type="caution">
    <text evidence="9">The sequence shown here is derived from an EMBL/GenBank/DDBJ whole genome shotgun (WGS) entry which is preliminary data.</text>
</comment>
<organism evidence="9 10">
    <name type="scientific">Eubacterium ventriosum</name>
    <dbReference type="NCBI Taxonomy" id="39496"/>
    <lineage>
        <taxon>Bacteria</taxon>
        <taxon>Bacillati</taxon>
        <taxon>Bacillota</taxon>
        <taxon>Clostridia</taxon>
        <taxon>Eubacteriales</taxon>
        <taxon>Eubacteriaceae</taxon>
        <taxon>Eubacterium</taxon>
    </lineage>
</organism>
<dbReference type="Proteomes" id="UP000284598">
    <property type="component" value="Unassembled WGS sequence"/>
</dbReference>
<keyword evidence="3" id="KW-0479">Metal-binding</keyword>
<name>A0A413S2K4_9FIRM</name>
<dbReference type="Pfam" id="PF01551">
    <property type="entry name" value="Peptidase_M23"/>
    <property type="match status" value="1"/>
</dbReference>
<evidence type="ECO:0000256" key="4">
    <source>
        <dbReference type="ARBA" id="ARBA00022801"/>
    </source>
</evidence>
<feature type="transmembrane region" description="Helical" evidence="7">
    <location>
        <begin position="12"/>
        <end position="32"/>
    </location>
</feature>
<dbReference type="EMBL" id="QSFO01000004">
    <property type="protein sequence ID" value="RHA55638.1"/>
    <property type="molecule type" value="Genomic_DNA"/>
</dbReference>
<keyword evidence="2" id="KW-0645">Protease</keyword>
<accession>A0A413S2K4</accession>
<dbReference type="GO" id="GO:0046872">
    <property type="term" value="F:metal ion binding"/>
    <property type="evidence" value="ECO:0007669"/>
    <property type="project" value="UniProtKB-KW"/>
</dbReference>
<keyword evidence="7" id="KW-1133">Transmembrane helix</keyword>
<keyword evidence="4" id="KW-0378">Hydrolase</keyword>
<dbReference type="GO" id="GO:0006508">
    <property type="term" value="P:proteolysis"/>
    <property type="evidence" value="ECO:0007669"/>
    <property type="project" value="UniProtKB-KW"/>
</dbReference>
<evidence type="ECO:0000256" key="7">
    <source>
        <dbReference type="SAM" id="Phobius"/>
    </source>
</evidence>
<evidence type="ECO:0000256" key="1">
    <source>
        <dbReference type="ARBA" id="ARBA00001947"/>
    </source>
</evidence>
<reference evidence="9 10" key="1">
    <citation type="submission" date="2018-08" db="EMBL/GenBank/DDBJ databases">
        <title>A genome reference for cultivated species of the human gut microbiota.</title>
        <authorList>
            <person name="Zou Y."/>
            <person name="Xue W."/>
            <person name="Luo G."/>
        </authorList>
    </citation>
    <scope>NUCLEOTIDE SEQUENCE [LARGE SCALE GENOMIC DNA]</scope>
    <source>
        <strain evidence="9 10">AM43-2</strain>
    </source>
</reference>
<dbReference type="PANTHER" id="PTHR21666">
    <property type="entry name" value="PEPTIDASE-RELATED"/>
    <property type="match status" value="1"/>
</dbReference>
<evidence type="ECO:0000259" key="8">
    <source>
        <dbReference type="Pfam" id="PF01551"/>
    </source>
</evidence>
<keyword evidence="7" id="KW-0812">Transmembrane</keyword>
<dbReference type="Gene3D" id="2.70.70.10">
    <property type="entry name" value="Glucose Permease (Domain IIA)"/>
    <property type="match status" value="1"/>
</dbReference>